<protein>
    <submittedName>
        <fullName evidence="1">Uncharacterized protein</fullName>
    </submittedName>
</protein>
<sequence length="158" mass="18104">MHISGVACRCVRALPAIRATNNKHPLCLGIFRCFVENYVRALLLEESFCLTTRRRDAQEETVEGAVTRESVRIPGEFSWQKARRWRWSWLAMSDHDRWPRGLVDTADSRGTLKLKVLLTPRLRVLIASPPFSADDFHYQLVRAGAITPSWQPIGAERC</sequence>
<gene>
    <name evidence="1" type="ORF">IPOD504_LOCUS3453</name>
</gene>
<evidence type="ECO:0000313" key="1">
    <source>
        <dbReference type="EMBL" id="CAH2041918.1"/>
    </source>
</evidence>
<name>A0ABN8HYK6_9NEOP</name>
<feature type="non-terminal residue" evidence="1">
    <location>
        <position position="158"/>
    </location>
</feature>
<accession>A0ABN8HYK6</accession>
<reference evidence="1" key="1">
    <citation type="submission" date="2022-03" db="EMBL/GenBank/DDBJ databases">
        <authorList>
            <person name="Martin H S."/>
        </authorList>
    </citation>
    <scope>NUCLEOTIDE SEQUENCE</scope>
</reference>
<dbReference type="EMBL" id="OW152826">
    <property type="protein sequence ID" value="CAH2041918.1"/>
    <property type="molecule type" value="Genomic_DNA"/>
</dbReference>
<evidence type="ECO:0000313" key="2">
    <source>
        <dbReference type="Proteomes" id="UP000837857"/>
    </source>
</evidence>
<keyword evidence="2" id="KW-1185">Reference proteome</keyword>
<proteinExistence type="predicted"/>
<organism evidence="1 2">
    <name type="scientific">Iphiclides podalirius</name>
    <name type="common">scarce swallowtail</name>
    <dbReference type="NCBI Taxonomy" id="110791"/>
    <lineage>
        <taxon>Eukaryota</taxon>
        <taxon>Metazoa</taxon>
        <taxon>Ecdysozoa</taxon>
        <taxon>Arthropoda</taxon>
        <taxon>Hexapoda</taxon>
        <taxon>Insecta</taxon>
        <taxon>Pterygota</taxon>
        <taxon>Neoptera</taxon>
        <taxon>Endopterygota</taxon>
        <taxon>Lepidoptera</taxon>
        <taxon>Glossata</taxon>
        <taxon>Ditrysia</taxon>
        <taxon>Papilionoidea</taxon>
        <taxon>Papilionidae</taxon>
        <taxon>Papilioninae</taxon>
        <taxon>Iphiclides</taxon>
    </lineage>
</organism>
<dbReference type="Proteomes" id="UP000837857">
    <property type="component" value="Chromosome 14"/>
</dbReference>